<dbReference type="Proteomes" id="UP001187682">
    <property type="component" value="Unassembled WGS sequence"/>
</dbReference>
<dbReference type="Gene3D" id="4.10.240.10">
    <property type="entry name" value="Zn(2)-C6 fungal-type DNA-binding domain"/>
    <property type="match status" value="1"/>
</dbReference>
<dbReference type="InterPro" id="IPR036864">
    <property type="entry name" value="Zn2-C6_fun-type_DNA-bd_sf"/>
</dbReference>
<evidence type="ECO:0000256" key="5">
    <source>
        <dbReference type="ARBA" id="ARBA00023163"/>
    </source>
</evidence>
<evidence type="ECO:0000256" key="4">
    <source>
        <dbReference type="ARBA" id="ARBA00023125"/>
    </source>
</evidence>
<protein>
    <recommendedName>
        <fullName evidence="7">Zn(2)-C6 fungal-type domain-containing protein</fullName>
    </recommendedName>
</protein>
<keyword evidence="5" id="KW-0804">Transcription</keyword>
<gene>
    <name evidence="8" type="ORF">DNG_04434</name>
</gene>
<organism evidence="8 9">
    <name type="scientific">Cephalotrichum gorgonifer</name>
    <dbReference type="NCBI Taxonomy" id="2041049"/>
    <lineage>
        <taxon>Eukaryota</taxon>
        <taxon>Fungi</taxon>
        <taxon>Dikarya</taxon>
        <taxon>Ascomycota</taxon>
        <taxon>Pezizomycotina</taxon>
        <taxon>Sordariomycetes</taxon>
        <taxon>Hypocreomycetidae</taxon>
        <taxon>Microascales</taxon>
        <taxon>Microascaceae</taxon>
        <taxon>Cephalotrichum</taxon>
    </lineage>
</organism>
<name>A0AAE8MW42_9PEZI</name>
<keyword evidence="2" id="KW-0862">Zinc</keyword>
<dbReference type="InterPro" id="IPR052360">
    <property type="entry name" value="Transcr_Regulatory_Proteins"/>
</dbReference>
<dbReference type="Pfam" id="PF11951">
    <property type="entry name" value="Fungal_trans_2"/>
    <property type="match status" value="1"/>
</dbReference>
<keyword evidence="9" id="KW-1185">Reference proteome</keyword>
<reference evidence="8" key="1">
    <citation type="submission" date="2018-03" db="EMBL/GenBank/DDBJ databases">
        <authorList>
            <person name="Guldener U."/>
        </authorList>
    </citation>
    <scope>NUCLEOTIDE SEQUENCE</scope>
</reference>
<dbReference type="SMART" id="SM00066">
    <property type="entry name" value="GAL4"/>
    <property type="match status" value="1"/>
</dbReference>
<dbReference type="PROSITE" id="PS00463">
    <property type="entry name" value="ZN2_CY6_FUNGAL_1"/>
    <property type="match status" value="1"/>
</dbReference>
<dbReference type="GO" id="GO:0000981">
    <property type="term" value="F:DNA-binding transcription factor activity, RNA polymerase II-specific"/>
    <property type="evidence" value="ECO:0007669"/>
    <property type="project" value="InterPro"/>
</dbReference>
<keyword evidence="3" id="KW-0805">Transcription regulation</keyword>
<sequence>MNPRQLPSPRPPRSAWFGIKKQICQLVERTSPAADTALRMERTQQAKPKTSRASTPKVRTGCITCKKRRVKCDEGKPHCGNCLKTRGRCEGYIEPRVKRPGVGQLCWDSKEVTRAAPPKAQLRLNLGGLDFRDATGYRYFREFVDLAQGPWIAAGSTGSLWRVTLPQLSRTNDTLRHAAMAIGALSIWHRQNPSSALSAVSVPSLPRAAGDAHYFEAVFHYCHSLKLQSQHGSVLDTVLLSVMLLYFETMRGNGKAALDHINHGLALLLALMTDDDSDRHVSALSPDPKPLLASVANIFSHLAPYTRTVLRDRVGHGVPLPNFRQGLENKKQTLETFLVLLSEITPSSSSLGNIPAEFKSFHQFEEFWAASKRDQTAIGPVMMDIAQSSGVLMSNNEDSVEDFYITFIGDPRLATYFEASMKEMEALDAAFMPLFTRSMMADNQSPEYLQAIHLRLQYMGIYVFGNAPQYIEVESLRARTPLFRDFLSLAEVALRTARSENSNPAHRLSLQRDLAFHIMLTALFCRDPVVRDQAVLMLRDYPGQDGLWNTRALYALSARNRNVEQENAAEGTADEQWRRLWRREYVFEEGGDRVVFRYLKKAEVGDKWELVEEAADVKDVSGDVVWERQPLTGDGKLLMGI</sequence>
<comment type="caution">
    <text evidence="8">The sequence shown here is derived from an EMBL/GenBank/DDBJ whole genome shotgun (WGS) entry which is preliminary data.</text>
</comment>
<dbReference type="Pfam" id="PF00172">
    <property type="entry name" value="Zn_clus"/>
    <property type="match status" value="1"/>
</dbReference>
<keyword evidence="6" id="KW-0539">Nucleus</keyword>
<feature type="domain" description="Zn(2)-C6 fungal-type" evidence="7">
    <location>
        <begin position="61"/>
        <end position="89"/>
    </location>
</feature>
<accession>A0AAE8MW42</accession>
<evidence type="ECO:0000313" key="9">
    <source>
        <dbReference type="Proteomes" id="UP001187682"/>
    </source>
</evidence>
<dbReference type="InterPro" id="IPR001138">
    <property type="entry name" value="Zn2Cys6_DnaBD"/>
</dbReference>
<dbReference type="SUPFAM" id="SSF57701">
    <property type="entry name" value="Zn2/Cys6 DNA-binding domain"/>
    <property type="match status" value="1"/>
</dbReference>
<keyword evidence="4" id="KW-0238">DNA-binding</keyword>
<evidence type="ECO:0000256" key="3">
    <source>
        <dbReference type="ARBA" id="ARBA00023015"/>
    </source>
</evidence>
<dbReference type="CDD" id="cd00067">
    <property type="entry name" value="GAL4"/>
    <property type="match status" value="1"/>
</dbReference>
<dbReference type="PROSITE" id="PS50048">
    <property type="entry name" value="ZN2_CY6_FUNGAL_2"/>
    <property type="match status" value="1"/>
</dbReference>
<evidence type="ECO:0000313" key="8">
    <source>
        <dbReference type="EMBL" id="SPO01761.1"/>
    </source>
</evidence>
<proteinExistence type="predicted"/>
<keyword evidence="1" id="KW-0479">Metal-binding</keyword>
<dbReference type="PANTHER" id="PTHR36206">
    <property type="entry name" value="ASPERCRYPTIN BIOSYNTHESIS CLUSTER-SPECIFIC TRANSCRIPTION REGULATOR ATNN-RELATED"/>
    <property type="match status" value="1"/>
</dbReference>
<dbReference type="GO" id="GO:0008270">
    <property type="term" value="F:zinc ion binding"/>
    <property type="evidence" value="ECO:0007669"/>
    <property type="project" value="InterPro"/>
</dbReference>
<dbReference type="PANTHER" id="PTHR36206:SF13">
    <property type="entry name" value="TRANSCRIPTIONAL REGULATORY PROTEIN MOC3"/>
    <property type="match status" value="1"/>
</dbReference>
<dbReference type="GO" id="GO:0003677">
    <property type="term" value="F:DNA binding"/>
    <property type="evidence" value="ECO:0007669"/>
    <property type="project" value="UniProtKB-KW"/>
</dbReference>
<dbReference type="InterPro" id="IPR021858">
    <property type="entry name" value="Fun_TF"/>
</dbReference>
<evidence type="ECO:0000256" key="2">
    <source>
        <dbReference type="ARBA" id="ARBA00022833"/>
    </source>
</evidence>
<evidence type="ECO:0000256" key="6">
    <source>
        <dbReference type="ARBA" id="ARBA00023242"/>
    </source>
</evidence>
<dbReference type="EMBL" id="ONZQ02000005">
    <property type="protein sequence ID" value="SPO01761.1"/>
    <property type="molecule type" value="Genomic_DNA"/>
</dbReference>
<evidence type="ECO:0000259" key="7">
    <source>
        <dbReference type="PROSITE" id="PS50048"/>
    </source>
</evidence>
<dbReference type="AlphaFoldDB" id="A0AAE8MW42"/>
<evidence type="ECO:0000256" key="1">
    <source>
        <dbReference type="ARBA" id="ARBA00022723"/>
    </source>
</evidence>